<dbReference type="InterPro" id="IPR036188">
    <property type="entry name" value="FAD/NAD-bd_sf"/>
</dbReference>
<gene>
    <name evidence="3" type="ORF">ERS450000_02791</name>
</gene>
<feature type="domain" description="FAD-binding" evidence="2">
    <location>
        <begin position="117"/>
        <end position="345"/>
    </location>
</feature>
<dbReference type="KEGG" id="nfr:ERS450000_02791"/>
<evidence type="ECO:0000313" key="3">
    <source>
        <dbReference type="EMBL" id="CRY78173.1"/>
    </source>
</evidence>
<dbReference type="RefSeq" id="WP_060592842.1">
    <property type="nucleotide sequence ID" value="NZ_CP031418.1"/>
</dbReference>
<proteinExistence type="inferred from homology"/>
<evidence type="ECO:0000259" key="2">
    <source>
        <dbReference type="Pfam" id="PF01494"/>
    </source>
</evidence>
<organism evidence="3 4">
    <name type="scientific">Nocardia farcinica</name>
    <dbReference type="NCBI Taxonomy" id="37329"/>
    <lineage>
        <taxon>Bacteria</taxon>
        <taxon>Bacillati</taxon>
        <taxon>Actinomycetota</taxon>
        <taxon>Actinomycetes</taxon>
        <taxon>Mycobacteriales</taxon>
        <taxon>Nocardiaceae</taxon>
        <taxon>Nocardia</taxon>
    </lineage>
</organism>
<dbReference type="SUPFAM" id="SSF51905">
    <property type="entry name" value="FAD/NAD(P)-binding domain"/>
    <property type="match status" value="1"/>
</dbReference>
<accession>A0A0H5NS72</accession>
<protein>
    <submittedName>
        <fullName evidence="3">Geranylgeranyl reductase family</fullName>
    </submittedName>
</protein>
<dbReference type="PANTHER" id="PTHR43747">
    <property type="entry name" value="FAD-BINDING PROTEIN"/>
    <property type="match status" value="1"/>
</dbReference>
<dbReference type="Proteomes" id="UP000057820">
    <property type="component" value="Chromosome 1"/>
</dbReference>
<dbReference type="InterPro" id="IPR002938">
    <property type="entry name" value="FAD-bd"/>
</dbReference>
<sequence length="466" mass="49223">MASGAGAGARAVVLGGGFAGILAAGALAPHVGAVTVLDRDDLPHTPAHRRGLPQDRHPHFLGPGGADLVEQLLPGALAALWGAGARRIRTNEDLLLYCSAGGWLPRYRTDRAGVACSRALLDHVLRERVTAAGGVEFRTRCEPVGLLGDAAAVTGVRYRDRDGGTHWLTADLVVDATGRASRAPGWLAALGVPGPRTQVVDAGHAYATRVFRARPGTEATAPLVLIQAETGAGRPSGNAALVPIEDGQWIVTVGGMRGTRAPADGAEFLDYARHGVGTPLLADLLAGAEPLTGILRSHSTCNRRHRFDRVRRWPRGFVAVGDAATALNPVYGQGLTVAARCARALRTWIGDDAVDTRRLQQAVGRAGVLPWEVATRQDRRFPNTVGPALRAHDRLAHRYADRVMRTAQHRPAVGARLIDAMFLAAPALTRLGDPRVLAAAARRVPGPLSAPPLTERERALLTGGRL</sequence>
<dbReference type="EMBL" id="LN868938">
    <property type="protein sequence ID" value="CRY78173.1"/>
    <property type="molecule type" value="Genomic_DNA"/>
</dbReference>
<comment type="similarity">
    <text evidence="1">Belongs to the flavin-dependent halogenase family. Bacterial tryptophan halogenase subfamily.</text>
</comment>
<dbReference type="Gene3D" id="3.50.50.60">
    <property type="entry name" value="FAD/NAD(P)-binding domain"/>
    <property type="match status" value="1"/>
</dbReference>
<reference evidence="4" key="1">
    <citation type="submission" date="2015-03" db="EMBL/GenBank/DDBJ databases">
        <authorList>
            <consortium name="Pathogen Informatics"/>
        </authorList>
    </citation>
    <scope>NUCLEOTIDE SEQUENCE [LARGE SCALE GENOMIC DNA]</scope>
    <source>
        <strain evidence="4">NCTC11134</strain>
    </source>
</reference>
<evidence type="ECO:0000313" key="4">
    <source>
        <dbReference type="Proteomes" id="UP000057820"/>
    </source>
</evidence>
<dbReference type="PANTHER" id="PTHR43747:SF1">
    <property type="entry name" value="SLR1998 PROTEIN"/>
    <property type="match status" value="1"/>
</dbReference>
<dbReference type="InterPro" id="IPR050816">
    <property type="entry name" value="Flavin-dep_Halogenase_NPB"/>
</dbReference>
<dbReference type="GO" id="GO:0071949">
    <property type="term" value="F:FAD binding"/>
    <property type="evidence" value="ECO:0007669"/>
    <property type="project" value="InterPro"/>
</dbReference>
<name>A0A0H5NS72_NOCFR</name>
<dbReference type="AlphaFoldDB" id="A0A0H5NS72"/>
<dbReference type="Pfam" id="PF01494">
    <property type="entry name" value="FAD_binding_3"/>
    <property type="match status" value="1"/>
</dbReference>
<evidence type="ECO:0000256" key="1">
    <source>
        <dbReference type="ARBA" id="ARBA00038396"/>
    </source>
</evidence>